<feature type="compositionally biased region" description="Acidic residues" evidence="1">
    <location>
        <begin position="150"/>
        <end position="182"/>
    </location>
</feature>
<dbReference type="EMBL" id="HF935526">
    <property type="protein sequence ID" value="CCX31010.1"/>
    <property type="molecule type" value="Genomic_DNA"/>
</dbReference>
<keyword evidence="3" id="KW-1185">Reference proteome</keyword>
<accession>U4LNV1</accession>
<gene>
    <name evidence="2" type="ORF">PCON_09826</name>
</gene>
<protein>
    <submittedName>
        <fullName evidence="2">Similar to conserved Plasmodium protein [Plasmodium falciparum 3D7] acc. no. XP_001350695</fullName>
    </submittedName>
</protein>
<proteinExistence type="predicted"/>
<feature type="region of interest" description="Disordered" evidence="1">
    <location>
        <begin position="96"/>
        <end position="205"/>
    </location>
</feature>
<evidence type="ECO:0000313" key="3">
    <source>
        <dbReference type="Proteomes" id="UP000018144"/>
    </source>
</evidence>
<dbReference type="Proteomes" id="UP000018144">
    <property type="component" value="Unassembled WGS sequence"/>
</dbReference>
<feature type="region of interest" description="Disordered" evidence="1">
    <location>
        <begin position="62"/>
        <end position="82"/>
    </location>
</feature>
<organism evidence="2 3">
    <name type="scientific">Pyronema omphalodes (strain CBS 100304)</name>
    <name type="common">Pyronema confluens</name>
    <dbReference type="NCBI Taxonomy" id="1076935"/>
    <lineage>
        <taxon>Eukaryota</taxon>
        <taxon>Fungi</taxon>
        <taxon>Dikarya</taxon>
        <taxon>Ascomycota</taxon>
        <taxon>Pezizomycotina</taxon>
        <taxon>Pezizomycetes</taxon>
        <taxon>Pezizales</taxon>
        <taxon>Pyronemataceae</taxon>
        <taxon>Pyronema</taxon>
    </lineage>
</organism>
<feature type="compositionally biased region" description="Basic and acidic residues" evidence="1">
    <location>
        <begin position="104"/>
        <end position="149"/>
    </location>
</feature>
<evidence type="ECO:0000256" key="1">
    <source>
        <dbReference type="SAM" id="MobiDB-lite"/>
    </source>
</evidence>
<name>U4LNV1_PYROM</name>
<reference evidence="2 3" key="1">
    <citation type="journal article" date="2013" name="PLoS Genet.">
        <title>The genome and development-dependent transcriptomes of Pyronema confluens: a window into fungal evolution.</title>
        <authorList>
            <person name="Traeger S."/>
            <person name="Altegoer F."/>
            <person name="Freitag M."/>
            <person name="Gabaldon T."/>
            <person name="Kempken F."/>
            <person name="Kumar A."/>
            <person name="Marcet-Houben M."/>
            <person name="Poggeler S."/>
            <person name="Stajich J.E."/>
            <person name="Nowrousian M."/>
        </authorList>
    </citation>
    <scope>NUCLEOTIDE SEQUENCE [LARGE SCALE GENOMIC DNA]</scope>
    <source>
        <strain evidence="3">CBS 100304</strain>
        <tissue evidence="2">Vegetative mycelium</tissue>
    </source>
</reference>
<dbReference type="AlphaFoldDB" id="U4LNV1"/>
<sequence length="440" mass="51211">MAPARNVNRRNINQLPHTIKENDGNDGVALWDKVIQHHRRMVYPATALSEDIEEMIEDMRGGYGERCDGEEGYRKEDRRGERKVVEDDIEWDGLENTAVEVDSIEERNYESDNSEERNYESDNSEERNYESDNSEERNYESEKSEGKDCEEYDTGEEDECEEDGYEEDDSQEATYEEDESGDQETPQSEVGSPNDYSGCCTEDPDISESEMVSSVSFSIWHRLLTYHLQHCNPSYLAHLDKPPNSFTDISEYCDHPECISLDRKTGWEDSQRNSFESRKCTNCGIILCYTHLLSIGIITTHCEHERFCDWRSTAHNCEHRECQVWLRRYNDRRWLYPNMPLIKDTKLCMDCLRSFCGTHRKRFEEANARRKGTVVNSPSATDQGQGVSFNQIPVERPKKGKKYQSIRQVVESPEMAGGERVSPVHVNAIIKNSRKRRRLR</sequence>
<evidence type="ECO:0000313" key="2">
    <source>
        <dbReference type="EMBL" id="CCX31010.1"/>
    </source>
</evidence>
<feature type="compositionally biased region" description="Polar residues" evidence="1">
    <location>
        <begin position="183"/>
        <end position="195"/>
    </location>
</feature>